<dbReference type="Proteomes" id="UP000297635">
    <property type="component" value="Unassembled WGS sequence"/>
</dbReference>
<protein>
    <submittedName>
        <fullName evidence="1">Uncharacterized protein</fullName>
    </submittedName>
</protein>
<dbReference type="RefSeq" id="WP_135470380.1">
    <property type="nucleotide sequence ID" value="NZ_CASGTF010000072.1"/>
</dbReference>
<keyword evidence="2" id="KW-1185">Reference proteome</keyword>
<gene>
    <name evidence="1" type="ORF">EZ315_02655</name>
</gene>
<name>A0A4Z0V789_9BACT</name>
<proteinExistence type="predicted"/>
<evidence type="ECO:0000313" key="1">
    <source>
        <dbReference type="EMBL" id="TGG39655.1"/>
    </source>
</evidence>
<accession>A0A4Z0V789</accession>
<sequence>MADNYLERRMEEYRTGRLASHSKSTPGMRRPHKQCELVLSYPPMNVIVIGPCDTLATLVAATVSAFTGVGSKVAFTSGDPKGSSILAQRTGARYYPSSFTLDAIVGDIAERWGDIDVVVDLRIIGPENVDDNPAADTASAARHILYLSHPDNTWLCDEWL</sequence>
<dbReference type="AlphaFoldDB" id="A0A4Z0V789"/>
<dbReference type="GeneID" id="82148676"/>
<evidence type="ECO:0000313" key="2">
    <source>
        <dbReference type="Proteomes" id="UP000297635"/>
    </source>
</evidence>
<reference evidence="1 2" key="1">
    <citation type="submission" date="2019-02" db="EMBL/GenBank/DDBJ databases">
        <title>Isolation and identification of novel species under the genus Muribaculum.</title>
        <authorList>
            <person name="Miyake S."/>
            <person name="Ding Y."/>
            <person name="Low A."/>
            <person name="Soh M."/>
            <person name="Seedorf H."/>
        </authorList>
    </citation>
    <scope>NUCLEOTIDE SEQUENCE [LARGE SCALE GENOMIC DNA]</scope>
    <source>
        <strain evidence="1 2">TLL-A3</strain>
    </source>
</reference>
<comment type="caution">
    <text evidence="1">The sequence shown here is derived from an EMBL/GenBank/DDBJ whole genome shotgun (WGS) entry which is preliminary data.</text>
</comment>
<organism evidence="1 2">
    <name type="scientific">Duncaniella freteri</name>
    <dbReference type="NCBI Taxonomy" id="2530391"/>
    <lineage>
        <taxon>Bacteria</taxon>
        <taxon>Pseudomonadati</taxon>
        <taxon>Bacteroidota</taxon>
        <taxon>Bacteroidia</taxon>
        <taxon>Bacteroidales</taxon>
        <taxon>Muribaculaceae</taxon>
        <taxon>Duncaniella</taxon>
    </lineage>
</organism>
<dbReference type="EMBL" id="SJSA01000001">
    <property type="protein sequence ID" value="TGG39655.1"/>
    <property type="molecule type" value="Genomic_DNA"/>
</dbReference>